<dbReference type="EMBL" id="LGAP01000046">
    <property type="protein sequence ID" value="KOF12890.1"/>
    <property type="molecule type" value="Genomic_DNA"/>
</dbReference>
<organism evidence="1 2">
    <name type="scientific">Ensifer adhaerens</name>
    <name type="common">Sinorhizobium morelense</name>
    <dbReference type="NCBI Taxonomy" id="106592"/>
    <lineage>
        <taxon>Bacteria</taxon>
        <taxon>Pseudomonadati</taxon>
        <taxon>Pseudomonadota</taxon>
        <taxon>Alphaproteobacteria</taxon>
        <taxon>Hyphomicrobiales</taxon>
        <taxon>Rhizobiaceae</taxon>
        <taxon>Sinorhizobium/Ensifer group</taxon>
        <taxon>Ensifer</taxon>
    </lineage>
</organism>
<accession>A0A0L8BE91</accession>
<comment type="caution">
    <text evidence="1">The sequence shown here is derived from an EMBL/GenBank/DDBJ whole genome shotgun (WGS) entry which is preliminary data.</text>
</comment>
<evidence type="ECO:0000313" key="1">
    <source>
        <dbReference type="EMBL" id="KOF12890.1"/>
    </source>
</evidence>
<dbReference type="Proteomes" id="UP000037425">
    <property type="component" value="Unassembled WGS sequence"/>
</dbReference>
<protein>
    <recommendedName>
        <fullName evidence="3">Periplasmic protein</fullName>
    </recommendedName>
</protein>
<evidence type="ECO:0000313" key="2">
    <source>
        <dbReference type="Proteomes" id="UP000037425"/>
    </source>
</evidence>
<dbReference type="Gene3D" id="3.90.226.10">
    <property type="entry name" value="2-enoyl-CoA Hydratase, Chain A, domain 1"/>
    <property type="match status" value="1"/>
</dbReference>
<sequence>MLGTAFPREVFWRSVVFVCLLVGSMLSAATVRASQTDGADMRFFVVRSGQPGCEPTCPEWISAEGTIVDESPARFKRLLKSIGNRRLPIVVTSPGGDVDAAMAIGRMIRARKLEVAVGKTRFIGCQPEQQDCSDNDGKGARHIGIAYSGEAYCNSACPLLLAGGTRRVVGEWAFLGVHQITTTYVQTETQYRTKYRVVNGKKKMTSKKVVSRRNVGGYKTYEMSRETERKLAAYLAEMGVGRSVIDLMKITPAADIRKIEPVAMLEMKLTTKLGGVELLTSVEACRTVPAAANCRVFVMSDLER</sequence>
<dbReference type="AlphaFoldDB" id="A0A0L8BE91"/>
<proteinExistence type="predicted"/>
<dbReference type="SUPFAM" id="SSF52096">
    <property type="entry name" value="ClpP/crotonase"/>
    <property type="match status" value="1"/>
</dbReference>
<dbReference type="InterPro" id="IPR029045">
    <property type="entry name" value="ClpP/crotonase-like_dom_sf"/>
</dbReference>
<name>A0A0L8BE91_ENSAD</name>
<evidence type="ECO:0008006" key="3">
    <source>
        <dbReference type="Google" id="ProtNLM"/>
    </source>
</evidence>
<reference evidence="2" key="1">
    <citation type="submission" date="2015-07" db="EMBL/GenBank/DDBJ databases">
        <title>Whole genome sequence of an Ensifer adhaerens strain isolated from a cave pool in the Wind Cave National Park.</title>
        <authorList>
            <person name="Eng W.W.H."/>
            <person name="Gan H.M."/>
            <person name="Barton H.A."/>
            <person name="Savka M.A."/>
        </authorList>
    </citation>
    <scope>NUCLEOTIDE SEQUENCE [LARGE SCALE GENOMIC DNA]</scope>
    <source>
        <strain evidence="2">SD006</strain>
    </source>
</reference>
<dbReference type="PATRIC" id="fig|106592.7.peg.6059"/>
<gene>
    <name evidence="1" type="ORF">AC244_32905</name>
</gene>